<dbReference type="RefSeq" id="WP_057502498.1">
    <property type="nucleotide sequence ID" value="NZ_LLXU01000039.1"/>
</dbReference>
<keyword evidence="2" id="KW-1185">Reference proteome</keyword>
<accession>A0A0R0B1Z6</accession>
<sequence length="98" mass="10809">MPTQLTRVNLSLPPEVIDVLDRLGKVTGAGRATIIREWLIEGQPLFAEMARAAEMASSRNIDALKVIGDVLRSAGQQAEQLELDVRATRRAAMRKKVK</sequence>
<reference evidence="1 2" key="1">
    <citation type="submission" date="2015-10" db="EMBL/GenBank/DDBJ databases">
        <title>Genome sequencing and analysis of members of genus Stenotrophomonas.</title>
        <authorList>
            <person name="Patil P.P."/>
            <person name="Midha S."/>
            <person name="Patil P.B."/>
        </authorList>
    </citation>
    <scope>NUCLEOTIDE SEQUENCE [LARGE SCALE GENOMIC DNA]</scope>
    <source>
        <strain evidence="1 2">JCM 16536</strain>
    </source>
</reference>
<gene>
    <name evidence="1" type="ORF">ARC20_17740</name>
</gene>
<dbReference type="Proteomes" id="UP000051802">
    <property type="component" value="Unassembled WGS sequence"/>
</dbReference>
<dbReference type="AlphaFoldDB" id="A0A0R0B1Z6"/>
<organism evidence="1 2">
    <name type="scientific">Stenotrophomonas panacihumi</name>
    <dbReference type="NCBI Taxonomy" id="676599"/>
    <lineage>
        <taxon>Bacteria</taxon>
        <taxon>Pseudomonadati</taxon>
        <taxon>Pseudomonadota</taxon>
        <taxon>Gammaproteobacteria</taxon>
        <taxon>Lysobacterales</taxon>
        <taxon>Lysobacteraceae</taxon>
        <taxon>Stenotrophomonas</taxon>
    </lineage>
</organism>
<comment type="caution">
    <text evidence="1">The sequence shown here is derived from an EMBL/GenBank/DDBJ whole genome shotgun (WGS) entry which is preliminary data.</text>
</comment>
<dbReference type="EMBL" id="LLXU01000039">
    <property type="protein sequence ID" value="KRG47208.1"/>
    <property type="molecule type" value="Genomic_DNA"/>
</dbReference>
<dbReference type="STRING" id="676599.ARC20_17740"/>
<proteinExistence type="predicted"/>
<evidence type="ECO:0008006" key="3">
    <source>
        <dbReference type="Google" id="ProtNLM"/>
    </source>
</evidence>
<dbReference type="OrthoDB" id="9891880at2"/>
<protein>
    <recommendedName>
        <fullName evidence="3">Ribbon-helix-helix protein CopG domain-containing protein</fullName>
    </recommendedName>
</protein>
<evidence type="ECO:0000313" key="2">
    <source>
        <dbReference type="Proteomes" id="UP000051802"/>
    </source>
</evidence>
<name>A0A0R0B1Z6_9GAMM</name>
<evidence type="ECO:0000313" key="1">
    <source>
        <dbReference type="EMBL" id="KRG47208.1"/>
    </source>
</evidence>